<proteinExistence type="predicted"/>
<accession>A0A0K8TGT4</accession>
<name>A0A0K8TGT4_LYGHE</name>
<sequence>MFIFAYSRSVRRVDGLGTEDNIVVGSWCSSAGESAGSVVVGIAVSVGTGLLEDRRVVNRPVRALASSRESVSTTTAVLVCVELHASAITSDSPFSRLLGKLGRADGVQIGVATGRLTVVFAAVSDLEATSWDHLDRQIVPIDETDVVVIEVAPPDKVTSARDTGGVPPAPLH</sequence>
<dbReference type="AlphaFoldDB" id="A0A0K8TGT4"/>
<dbReference type="EMBL" id="GBRD01001456">
    <property type="protein sequence ID" value="JAG64365.1"/>
    <property type="molecule type" value="Transcribed_RNA"/>
</dbReference>
<protein>
    <submittedName>
        <fullName evidence="1">Uncharacterized protein</fullName>
    </submittedName>
</protein>
<evidence type="ECO:0000313" key="1">
    <source>
        <dbReference type="EMBL" id="JAG64365.1"/>
    </source>
</evidence>
<organism evidence="1">
    <name type="scientific">Lygus hesperus</name>
    <name type="common">Western plant bug</name>
    <dbReference type="NCBI Taxonomy" id="30085"/>
    <lineage>
        <taxon>Eukaryota</taxon>
        <taxon>Metazoa</taxon>
        <taxon>Ecdysozoa</taxon>
        <taxon>Arthropoda</taxon>
        <taxon>Hexapoda</taxon>
        <taxon>Insecta</taxon>
        <taxon>Pterygota</taxon>
        <taxon>Neoptera</taxon>
        <taxon>Paraneoptera</taxon>
        <taxon>Hemiptera</taxon>
        <taxon>Heteroptera</taxon>
        <taxon>Panheteroptera</taxon>
        <taxon>Cimicomorpha</taxon>
        <taxon>Miridae</taxon>
        <taxon>Mirini</taxon>
        <taxon>Lygus</taxon>
    </lineage>
</organism>
<reference evidence="1" key="1">
    <citation type="submission" date="2014-09" db="EMBL/GenBank/DDBJ databases">
        <authorList>
            <person name="Magalhaes I.L.F."/>
            <person name="Oliveira U."/>
            <person name="Santos F.R."/>
            <person name="Vidigal T.H.D.A."/>
            <person name="Brescovit A.D."/>
            <person name="Santos A.J."/>
        </authorList>
    </citation>
    <scope>NUCLEOTIDE SEQUENCE</scope>
</reference>